<reference evidence="13 14" key="1">
    <citation type="submission" date="2019-07" db="EMBL/GenBank/DDBJ databases">
        <title>Genome sequencing of lignin-degrading bacterial isolates.</title>
        <authorList>
            <person name="Gladden J."/>
        </authorList>
    </citation>
    <scope>NUCLEOTIDE SEQUENCE [LARGE SCALE GENOMIC DNA]</scope>
    <source>
        <strain evidence="13 14">J45</strain>
    </source>
</reference>
<dbReference type="InterPro" id="IPR045034">
    <property type="entry name" value="O-acyltransferase_WSD1-like"/>
</dbReference>
<dbReference type="EMBL" id="VLJT01000022">
    <property type="protein sequence ID" value="TWH16428.1"/>
    <property type="molecule type" value="Genomic_DNA"/>
</dbReference>
<accession>A0A562E427</accession>
<dbReference type="GO" id="GO:0005886">
    <property type="term" value="C:plasma membrane"/>
    <property type="evidence" value="ECO:0007669"/>
    <property type="project" value="TreeGrafter"/>
</dbReference>
<keyword evidence="6 13" id="KW-0808">Transferase</keyword>
<keyword evidence="8" id="KW-0443">Lipid metabolism</keyword>
<keyword evidence="5" id="KW-0444">Lipid biosynthesis</keyword>
<keyword evidence="9 13" id="KW-0012">Acyltransferase</keyword>
<dbReference type="UniPathway" id="UPA00282"/>
<comment type="pathway">
    <text evidence="1">Glycerolipid metabolism; triacylglycerol biosynthesis.</text>
</comment>
<comment type="pathway">
    <text evidence="2">Lipid metabolism.</text>
</comment>
<dbReference type="GO" id="GO:0071731">
    <property type="term" value="P:response to nitric oxide"/>
    <property type="evidence" value="ECO:0007669"/>
    <property type="project" value="TreeGrafter"/>
</dbReference>
<dbReference type="RefSeq" id="WP_145692024.1">
    <property type="nucleotide sequence ID" value="NZ_VLJT01000022.1"/>
</dbReference>
<dbReference type="AlphaFoldDB" id="A0A562E427"/>
<dbReference type="PANTHER" id="PTHR31650:SF1">
    <property type="entry name" value="WAX ESTER SYNTHASE_DIACYLGLYCEROL ACYLTRANSFERASE 4-RELATED"/>
    <property type="match status" value="1"/>
</dbReference>
<dbReference type="InterPro" id="IPR004255">
    <property type="entry name" value="O-acyltransferase_WSD1_N"/>
</dbReference>
<dbReference type="GO" id="GO:0001666">
    <property type="term" value="P:response to hypoxia"/>
    <property type="evidence" value="ECO:0007669"/>
    <property type="project" value="TreeGrafter"/>
</dbReference>
<evidence type="ECO:0000256" key="7">
    <source>
        <dbReference type="ARBA" id="ARBA00022798"/>
    </source>
</evidence>
<comment type="caution">
    <text evidence="13">The sequence shown here is derived from an EMBL/GenBank/DDBJ whole genome shotgun (WGS) entry which is preliminary data.</text>
</comment>
<feature type="domain" description="O-acyltransferase WSD1-like N-terminal" evidence="11">
    <location>
        <begin position="35"/>
        <end position="276"/>
    </location>
</feature>
<dbReference type="GO" id="GO:0019432">
    <property type="term" value="P:triglyceride biosynthetic process"/>
    <property type="evidence" value="ECO:0007669"/>
    <property type="project" value="UniProtKB-UniPathway"/>
</dbReference>
<evidence type="ECO:0000256" key="6">
    <source>
        <dbReference type="ARBA" id="ARBA00022679"/>
    </source>
</evidence>
<protein>
    <recommendedName>
        <fullName evidence="4">diacylglycerol O-acyltransferase</fullName>
        <ecNumber evidence="4">2.3.1.20</ecNumber>
    </recommendedName>
</protein>
<dbReference type="Proteomes" id="UP000317573">
    <property type="component" value="Unassembled WGS sequence"/>
</dbReference>
<organism evidence="13 14">
    <name type="scientific">Rhodococcus rhodochrous J45</name>
    <dbReference type="NCBI Taxonomy" id="935266"/>
    <lineage>
        <taxon>Bacteria</taxon>
        <taxon>Bacillati</taxon>
        <taxon>Actinomycetota</taxon>
        <taxon>Actinomycetes</taxon>
        <taxon>Mycobacteriales</taxon>
        <taxon>Nocardiaceae</taxon>
        <taxon>Rhodococcus</taxon>
    </lineage>
</organism>
<evidence type="ECO:0000259" key="12">
    <source>
        <dbReference type="Pfam" id="PF06974"/>
    </source>
</evidence>
<dbReference type="GO" id="GO:0006071">
    <property type="term" value="P:glycerol metabolic process"/>
    <property type="evidence" value="ECO:0007669"/>
    <property type="project" value="UniProtKB-KW"/>
</dbReference>
<evidence type="ECO:0000256" key="2">
    <source>
        <dbReference type="ARBA" id="ARBA00005189"/>
    </source>
</evidence>
<dbReference type="SUPFAM" id="SSF52777">
    <property type="entry name" value="CoA-dependent acyltransferases"/>
    <property type="match status" value="2"/>
</dbReference>
<evidence type="ECO:0000256" key="8">
    <source>
        <dbReference type="ARBA" id="ARBA00023098"/>
    </source>
</evidence>
<evidence type="ECO:0000313" key="14">
    <source>
        <dbReference type="Proteomes" id="UP000317573"/>
    </source>
</evidence>
<evidence type="ECO:0000256" key="10">
    <source>
        <dbReference type="ARBA" id="ARBA00048109"/>
    </source>
</evidence>
<dbReference type="Pfam" id="PF03007">
    <property type="entry name" value="WS_DGAT_cat"/>
    <property type="match status" value="1"/>
</dbReference>
<dbReference type="Gene3D" id="3.30.559.30">
    <property type="entry name" value="Nonribosomal peptide synthetase, condensation domain"/>
    <property type="match status" value="1"/>
</dbReference>
<evidence type="ECO:0000256" key="3">
    <source>
        <dbReference type="ARBA" id="ARBA00009587"/>
    </source>
</evidence>
<dbReference type="PANTHER" id="PTHR31650">
    <property type="entry name" value="O-ACYLTRANSFERASE (WSD1-LIKE) FAMILY PROTEIN"/>
    <property type="match status" value="1"/>
</dbReference>
<name>A0A562E427_RHORH</name>
<comment type="catalytic activity">
    <reaction evidence="10">
        <text>an acyl-CoA + a 1,2-diacyl-sn-glycerol = a triacyl-sn-glycerol + CoA</text>
        <dbReference type="Rhea" id="RHEA:10868"/>
        <dbReference type="ChEBI" id="CHEBI:17815"/>
        <dbReference type="ChEBI" id="CHEBI:57287"/>
        <dbReference type="ChEBI" id="CHEBI:58342"/>
        <dbReference type="ChEBI" id="CHEBI:64615"/>
        <dbReference type="EC" id="2.3.1.20"/>
    </reaction>
</comment>
<comment type="similarity">
    <text evidence="3">Belongs to the long-chain O-acyltransferase family.</text>
</comment>
<dbReference type="GO" id="GO:0004144">
    <property type="term" value="F:diacylglycerol O-acyltransferase activity"/>
    <property type="evidence" value="ECO:0007669"/>
    <property type="project" value="UniProtKB-EC"/>
</dbReference>
<proteinExistence type="inferred from homology"/>
<evidence type="ECO:0000313" key="13">
    <source>
        <dbReference type="EMBL" id="TWH16428.1"/>
    </source>
</evidence>
<evidence type="ECO:0000259" key="11">
    <source>
        <dbReference type="Pfam" id="PF03007"/>
    </source>
</evidence>
<evidence type="ECO:0000256" key="5">
    <source>
        <dbReference type="ARBA" id="ARBA00022516"/>
    </source>
</evidence>
<feature type="domain" description="O-acyltransferase WSD1 C-terminal" evidence="12">
    <location>
        <begin position="317"/>
        <end position="457"/>
    </location>
</feature>
<evidence type="ECO:0000256" key="4">
    <source>
        <dbReference type="ARBA" id="ARBA00013244"/>
    </source>
</evidence>
<dbReference type="Pfam" id="PF06974">
    <property type="entry name" value="WS_DGAT_C"/>
    <property type="match status" value="1"/>
</dbReference>
<sequence length="466" mass="49957">MTPGADNHTHGPRKVIGSKQIERIGPGDLTELVSDVGPVPLHVGAVLFLAETDIDTPDPATVRSVLAERLVRIGRLRQRLIEPGCGLGRPYWFDDAHFDLEAHLSQVRCPAPGDREAVLSLAVDALTWLLPRTRPLWRAIVVTDIADPHGRVAVVMVLHHVLADGIGGLAILAHLVDGPHTTAPTDDPVSISERPRNRELFVDNLTERLRMLRHLPWTLARIPAAWAELGRGTGGRAPRCSFNAPTGARRAVSTAEMELETLRRVGRCGAATVNDVLLVAVSGALATVLRRRGERPSELVISVPVSARSAAAGGQLGNQVGVMPVRVPLVGTPTQRLVAVAHRTRLQKATVRGGSAAVMGPWFRALAATGMFRWFIDRQRLVNSFLSDLPGPPTPLTIAHAPVTSIVPLIVSTGNIAVAFVALSYAGTLTVTIMVDPDLVPDLEELTTALHEQFHHLADAADPTAP</sequence>
<keyword evidence="7" id="KW-0319">Glycerol metabolism</keyword>
<evidence type="ECO:0000256" key="1">
    <source>
        <dbReference type="ARBA" id="ARBA00004771"/>
    </source>
</evidence>
<evidence type="ECO:0000256" key="9">
    <source>
        <dbReference type="ARBA" id="ARBA00023315"/>
    </source>
</evidence>
<dbReference type="EC" id="2.3.1.20" evidence="4"/>
<dbReference type="InterPro" id="IPR009721">
    <property type="entry name" value="O-acyltransferase_WSD1_C"/>
</dbReference>
<dbReference type="GO" id="GO:0051701">
    <property type="term" value="P:biological process involved in interaction with host"/>
    <property type="evidence" value="ECO:0007669"/>
    <property type="project" value="TreeGrafter"/>
</dbReference>
<gene>
    <name evidence="13" type="ORF">L618_002400000320</name>
</gene>